<keyword evidence="2" id="KW-1185">Reference proteome</keyword>
<gene>
    <name evidence="1" type="ORF">OEZ71_03550</name>
</gene>
<evidence type="ECO:0008006" key="3">
    <source>
        <dbReference type="Google" id="ProtNLM"/>
    </source>
</evidence>
<accession>A0ABT2ZJQ5</accession>
<organism evidence="1 2">
    <name type="scientific">Albidovulum litorale</name>
    <dbReference type="NCBI Taxonomy" id="2984134"/>
    <lineage>
        <taxon>Bacteria</taxon>
        <taxon>Pseudomonadati</taxon>
        <taxon>Pseudomonadota</taxon>
        <taxon>Alphaproteobacteria</taxon>
        <taxon>Rhodobacterales</taxon>
        <taxon>Paracoccaceae</taxon>
        <taxon>Albidovulum</taxon>
    </lineage>
</organism>
<sequence>MQQSFVRHQARLRQAGIAFWGPDVMRSAGLKDFVSNHVAGQAPYIGLANARAALALHVRTAHGCEKVVISDENLAGAMRVNYAEAELYPDALVRLSAVAELLPARPSAIYITTRDFAGYWRSVHAHLALHGVVRSSIDSTRLAASEGNSWLPFLRAVRSVFAETPINVMRYDSGIVGRLGAAMLGHDLTADMKAGTAGNASLGPEALADVAAIPPGPARMARIAEHRKSAIPLDNPFSAAETARLDAAYEADWAALRNGEIAGVTAEREFAAEGAE</sequence>
<comment type="caution">
    <text evidence="1">The sequence shown here is derived from an EMBL/GenBank/DDBJ whole genome shotgun (WGS) entry which is preliminary data.</text>
</comment>
<protein>
    <recommendedName>
        <fullName evidence="3">Sulfotransferase family protein</fullName>
    </recommendedName>
</protein>
<dbReference type="Proteomes" id="UP001652564">
    <property type="component" value="Unassembled WGS sequence"/>
</dbReference>
<proteinExistence type="predicted"/>
<reference evidence="1 2" key="1">
    <citation type="submission" date="2022-10" db="EMBL/GenBank/DDBJ databases">
        <title>Defluviimonas sp. nov., isolated from ocean surface sediments.</title>
        <authorList>
            <person name="He W."/>
            <person name="Wang L."/>
            <person name="Zhang D.-F."/>
        </authorList>
    </citation>
    <scope>NUCLEOTIDE SEQUENCE [LARGE SCALE GENOMIC DNA]</scope>
    <source>
        <strain evidence="1 2">WL0050</strain>
    </source>
</reference>
<evidence type="ECO:0000313" key="1">
    <source>
        <dbReference type="EMBL" id="MCV2871364.1"/>
    </source>
</evidence>
<evidence type="ECO:0000313" key="2">
    <source>
        <dbReference type="Proteomes" id="UP001652564"/>
    </source>
</evidence>
<dbReference type="EMBL" id="JAOWKZ010000001">
    <property type="protein sequence ID" value="MCV2871364.1"/>
    <property type="molecule type" value="Genomic_DNA"/>
</dbReference>
<name>A0ABT2ZJQ5_9RHOB</name>